<gene>
    <name evidence="10" type="ORF">FPZ12_026665</name>
</gene>
<keyword evidence="5 9" id="KW-0560">Oxidoreductase</keyword>
<dbReference type="GO" id="GO:0005506">
    <property type="term" value="F:iron ion binding"/>
    <property type="evidence" value="ECO:0007669"/>
    <property type="project" value="InterPro"/>
</dbReference>
<dbReference type="InterPro" id="IPR001128">
    <property type="entry name" value="Cyt_P450"/>
</dbReference>
<dbReference type="Pfam" id="PF00067">
    <property type="entry name" value="p450"/>
    <property type="match status" value="1"/>
</dbReference>
<evidence type="ECO:0000256" key="5">
    <source>
        <dbReference type="ARBA" id="ARBA00023002"/>
    </source>
</evidence>
<comment type="caution">
    <text evidence="10">The sequence shown here is derived from an EMBL/GenBank/DDBJ whole genome shotgun (WGS) entry which is preliminary data.</text>
</comment>
<evidence type="ECO:0000256" key="7">
    <source>
        <dbReference type="ARBA" id="ARBA00023033"/>
    </source>
</evidence>
<keyword evidence="11" id="KW-1185">Reference proteome</keyword>
<evidence type="ECO:0000313" key="10">
    <source>
        <dbReference type="EMBL" id="KAA9156757.1"/>
    </source>
</evidence>
<dbReference type="PRINTS" id="PR00359">
    <property type="entry name" value="BP450"/>
</dbReference>
<organism evidence="10 11">
    <name type="scientific">Amycolatopsis acidicola</name>
    <dbReference type="NCBI Taxonomy" id="2596893"/>
    <lineage>
        <taxon>Bacteria</taxon>
        <taxon>Bacillati</taxon>
        <taxon>Actinomycetota</taxon>
        <taxon>Actinomycetes</taxon>
        <taxon>Pseudonocardiales</taxon>
        <taxon>Pseudonocardiaceae</taxon>
        <taxon>Amycolatopsis</taxon>
    </lineage>
</organism>
<evidence type="ECO:0000256" key="8">
    <source>
        <dbReference type="ARBA" id="ARBA00055433"/>
    </source>
</evidence>
<dbReference type="InterPro" id="IPR002397">
    <property type="entry name" value="Cyt_P450_B"/>
</dbReference>
<dbReference type="RefSeq" id="WP_144753724.1">
    <property type="nucleotide sequence ID" value="NZ_VMNW02000046.1"/>
</dbReference>
<comment type="similarity">
    <text evidence="2 9">Belongs to the cytochrome P450 family.</text>
</comment>
<evidence type="ECO:0000256" key="9">
    <source>
        <dbReference type="RuleBase" id="RU000461"/>
    </source>
</evidence>
<dbReference type="GO" id="GO:0020037">
    <property type="term" value="F:heme binding"/>
    <property type="evidence" value="ECO:0007669"/>
    <property type="project" value="InterPro"/>
</dbReference>
<dbReference type="EMBL" id="VMNW02000046">
    <property type="protein sequence ID" value="KAA9156757.1"/>
    <property type="molecule type" value="Genomic_DNA"/>
</dbReference>
<dbReference type="InterPro" id="IPR017972">
    <property type="entry name" value="Cyt_P450_CS"/>
</dbReference>
<reference evidence="10" key="1">
    <citation type="submission" date="2019-09" db="EMBL/GenBank/DDBJ databases">
        <authorList>
            <person name="Teo W.F.A."/>
            <person name="Duangmal K."/>
        </authorList>
    </citation>
    <scope>NUCLEOTIDE SEQUENCE [LARGE SCALE GENOMIC DNA]</scope>
    <source>
        <strain evidence="10">K81G1</strain>
    </source>
</reference>
<dbReference type="AlphaFoldDB" id="A0A5N0UYN8"/>
<proteinExistence type="inferred from homology"/>
<dbReference type="FunFam" id="1.10.630.10:FF:000018">
    <property type="entry name" value="Cytochrome P450 monooxygenase"/>
    <property type="match status" value="1"/>
</dbReference>
<evidence type="ECO:0000256" key="4">
    <source>
        <dbReference type="ARBA" id="ARBA00022723"/>
    </source>
</evidence>
<evidence type="ECO:0000256" key="6">
    <source>
        <dbReference type="ARBA" id="ARBA00023004"/>
    </source>
</evidence>
<protein>
    <submittedName>
        <fullName evidence="10">Cytochrome P450</fullName>
    </submittedName>
</protein>
<dbReference type="Proteomes" id="UP000319769">
    <property type="component" value="Unassembled WGS sequence"/>
</dbReference>
<evidence type="ECO:0000256" key="3">
    <source>
        <dbReference type="ARBA" id="ARBA00022617"/>
    </source>
</evidence>
<keyword evidence="7 9" id="KW-0503">Monooxygenase</keyword>
<dbReference type="SUPFAM" id="SSF48264">
    <property type="entry name" value="Cytochrome P450"/>
    <property type="match status" value="1"/>
</dbReference>
<comment type="function">
    <text evidence="8">Involved in the coupling of aromatic side chains of the heptapeptide of vancomycin.</text>
</comment>
<evidence type="ECO:0000313" key="11">
    <source>
        <dbReference type="Proteomes" id="UP000319769"/>
    </source>
</evidence>
<dbReference type="PANTHER" id="PTHR46696">
    <property type="entry name" value="P450, PUTATIVE (EUROFUNG)-RELATED"/>
    <property type="match status" value="1"/>
</dbReference>
<accession>A0A5N0UYN8</accession>
<name>A0A5N0UYN8_9PSEU</name>
<dbReference type="PRINTS" id="PR00385">
    <property type="entry name" value="P450"/>
</dbReference>
<sequence length="410" mass="45679">MTSTLDEIPQHLRVDFDIYDPALCTPADQVNDRVAELSARGPLVYSERYGGHWIVTRYQEIHDVLRDPATFSSFPNNLIPHGAGKFLPLEVDPPEHTAYRHALQPLFNPNRMKALAPRIREIVNELIDGFAARGEAEYISEFAHEMPARVFLALMGWPVEDAPMFTEMTDITLQGKPGLSEEENVKVRAEAAQQIFGYFGNVIADRRSRPDADDITKAIIDTPVEFEDGKRALTDEELSNMFFLLLIAGLHTVQGSLAWGVMHLSDHPEKRQELVGNPDIIPTAVEEILRIEAAVSPGRRVTKDTELGGLRLREGDQLLLVLAGANRDAAEFEDPGVLDLHRTPNRHMSFGSGPHRCLGSHLARVELTIAFEELYRRLPDLRVDSGKPSISHPSQVRGVAALPVVFTPES</sequence>
<keyword evidence="6 9" id="KW-0408">Iron</keyword>
<comment type="pathway">
    <text evidence="1">Antibiotic biosynthesis; vancomycin biosynthesis.</text>
</comment>
<keyword evidence="3 9" id="KW-0349">Heme</keyword>
<keyword evidence="4 9" id="KW-0479">Metal-binding</keyword>
<dbReference type="PROSITE" id="PS00086">
    <property type="entry name" value="CYTOCHROME_P450"/>
    <property type="match status" value="1"/>
</dbReference>
<evidence type="ECO:0000256" key="1">
    <source>
        <dbReference type="ARBA" id="ARBA00004660"/>
    </source>
</evidence>
<dbReference type="GO" id="GO:0016705">
    <property type="term" value="F:oxidoreductase activity, acting on paired donors, with incorporation or reduction of molecular oxygen"/>
    <property type="evidence" value="ECO:0007669"/>
    <property type="project" value="InterPro"/>
</dbReference>
<evidence type="ECO:0000256" key="2">
    <source>
        <dbReference type="ARBA" id="ARBA00010617"/>
    </source>
</evidence>
<dbReference type="InterPro" id="IPR036396">
    <property type="entry name" value="Cyt_P450_sf"/>
</dbReference>
<dbReference type="OrthoDB" id="3209493at2"/>
<dbReference type="GO" id="GO:0004497">
    <property type="term" value="F:monooxygenase activity"/>
    <property type="evidence" value="ECO:0007669"/>
    <property type="project" value="UniProtKB-KW"/>
</dbReference>
<dbReference type="CDD" id="cd11035">
    <property type="entry name" value="P450cam-like"/>
    <property type="match status" value="1"/>
</dbReference>
<dbReference type="Gene3D" id="1.10.630.10">
    <property type="entry name" value="Cytochrome P450"/>
    <property type="match status" value="1"/>
</dbReference>
<dbReference type="PANTHER" id="PTHR46696:SF6">
    <property type="entry name" value="P450, PUTATIVE (EUROFUNG)-RELATED"/>
    <property type="match status" value="1"/>
</dbReference>